<evidence type="ECO:0000313" key="2">
    <source>
        <dbReference type="Proteomes" id="UP001280121"/>
    </source>
</evidence>
<dbReference type="Proteomes" id="UP001280121">
    <property type="component" value="Unassembled WGS sequence"/>
</dbReference>
<gene>
    <name evidence="1" type="ORF">Ddye_017043</name>
</gene>
<proteinExistence type="predicted"/>
<accession>A0AAD9U8G3</accession>
<reference evidence="1" key="1">
    <citation type="journal article" date="2023" name="Plant J.">
        <title>Genome sequences and population genomics provide insights into the demographic history, inbreeding, and mutation load of two 'living fossil' tree species of Dipteronia.</title>
        <authorList>
            <person name="Feng Y."/>
            <person name="Comes H.P."/>
            <person name="Chen J."/>
            <person name="Zhu S."/>
            <person name="Lu R."/>
            <person name="Zhang X."/>
            <person name="Li P."/>
            <person name="Qiu J."/>
            <person name="Olsen K.M."/>
            <person name="Qiu Y."/>
        </authorList>
    </citation>
    <scope>NUCLEOTIDE SEQUENCE</scope>
    <source>
        <strain evidence="1">KIB01</strain>
    </source>
</reference>
<protein>
    <submittedName>
        <fullName evidence="1">Uncharacterized protein</fullName>
    </submittedName>
</protein>
<organism evidence="1 2">
    <name type="scientific">Dipteronia dyeriana</name>
    <dbReference type="NCBI Taxonomy" id="168575"/>
    <lineage>
        <taxon>Eukaryota</taxon>
        <taxon>Viridiplantae</taxon>
        <taxon>Streptophyta</taxon>
        <taxon>Embryophyta</taxon>
        <taxon>Tracheophyta</taxon>
        <taxon>Spermatophyta</taxon>
        <taxon>Magnoliopsida</taxon>
        <taxon>eudicotyledons</taxon>
        <taxon>Gunneridae</taxon>
        <taxon>Pentapetalae</taxon>
        <taxon>rosids</taxon>
        <taxon>malvids</taxon>
        <taxon>Sapindales</taxon>
        <taxon>Sapindaceae</taxon>
        <taxon>Hippocastanoideae</taxon>
        <taxon>Acereae</taxon>
        <taxon>Dipteronia</taxon>
    </lineage>
</organism>
<dbReference type="EMBL" id="JANJYI010000005">
    <property type="protein sequence ID" value="KAK2649554.1"/>
    <property type="molecule type" value="Genomic_DNA"/>
</dbReference>
<sequence length="112" mass="12685">MWESVANLDIHDTWNFLRDTNVPVPVPVVYSLNSSQESLLFACKPCIMVMADLPWQHAKEGSSWWEECGLIHKGNIKQEVENQLNLHVNGGQHLVLQSKCCNWGLGGSSLYY</sequence>
<dbReference type="AlphaFoldDB" id="A0AAD9U8G3"/>
<keyword evidence="2" id="KW-1185">Reference proteome</keyword>
<name>A0AAD9U8G3_9ROSI</name>
<evidence type="ECO:0000313" key="1">
    <source>
        <dbReference type="EMBL" id="KAK2649554.1"/>
    </source>
</evidence>
<comment type="caution">
    <text evidence="1">The sequence shown here is derived from an EMBL/GenBank/DDBJ whole genome shotgun (WGS) entry which is preliminary data.</text>
</comment>